<name>A0AAF0Q4T4_SOLVR</name>
<keyword evidence="2" id="KW-1185">Reference proteome</keyword>
<accession>A0AAF0Q4T4</accession>
<dbReference type="PANTHER" id="PTHR32108:SF9">
    <property type="entry name" value="REVERSE TRANSCRIPTASE RNASE H-LIKE DOMAIN-CONTAINING PROTEIN"/>
    <property type="match status" value="1"/>
</dbReference>
<sequence>MMECRGKEAVLYKTKTSGMTRSGRCYTPEELTRLRQSKESNVPPKRFVTEAEAKDFLRKIKASEYSIVDHLKKTNAQVLILSLLLTSDVHRNALLQILSGAYVPSETTSEALARMIEHVIDSHRISFDNEELPPEGCAHNKAHITVKCRNMFVSKVLIDGGSGLNICPLSTFKKLGYNTSELKTSDINIRAFDGAKRSLIEEI</sequence>
<gene>
    <name evidence="1" type="ORF">MTR67_007241</name>
</gene>
<dbReference type="EMBL" id="CP133613">
    <property type="protein sequence ID" value="WMV13856.1"/>
    <property type="molecule type" value="Genomic_DNA"/>
</dbReference>
<evidence type="ECO:0000313" key="1">
    <source>
        <dbReference type="EMBL" id="WMV13856.1"/>
    </source>
</evidence>
<protein>
    <submittedName>
        <fullName evidence="1">Uncharacterized protein</fullName>
    </submittedName>
</protein>
<proteinExistence type="predicted"/>
<evidence type="ECO:0000313" key="2">
    <source>
        <dbReference type="Proteomes" id="UP001234989"/>
    </source>
</evidence>
<dbReference type="AlphaFoldDB" id="A0AAF0Q4T4"/>
<dbReference type="PANTHER" id="PTHR32108">
    <property type="entry name" value="DNA-DIRECTED RNA POLYMERASE SUBUNIT ALPHA"/>
    <property type="match status" value="1"/>
</dbReference>
<reference evidence="1" key="1">
    <citation type="submission" date="2023-08" db="EMBL/GenBank/DDBJ databases">
        <title>A de novo genome assembly of Solanum verrucosum Schlechtendal, a Mexican diploid species geographically isolated from the other diploid A-genome species in potato relatives.</title>
        <authorList>
            <person name="Hosaka K."/>
        </authorList>
    </citation>
    <scope>NUCLEOTIDE SEQUENCE</scope>
    <source>
        <tissue evidence="1">Young leaves</tissue>
    </source>
</reference>
<dbReference type="Proteomes" id="UP001234989">
    <property type="component" value="Chromosome 2"/>
</dbReference>
<organism evidence="1 2">
    <name type="scientific">Solanum verrucosum</name>
    <dbReference type="NCBI Taxonomy" id="315347"/>
    <lineage>
        <taxon>Eukaryota</taxon>
        <taxon>Viridiplantae</taxon>
        <taxon>Streptophyta</taxon>
        <taxon>Embryophyta</taxon>
        <taxon>Tracheophyta</taxon>
        <taxon>Spermatophyta</taxon>
        <taxon>Magnoliopsida</taxon>
        <taxon>eudicotyledons</taxon>
        <taxon>Gunneridae</taxon>
        <taxon>Pentapetalae</taxon>
        <taxon>asterids</taxon>
        <taxon>lamiids</taxon>
        <taxon>Solanales</taxon>
        <taxon>Solanaceae</taxon>
        <taxon>Solanoideae</taxon>
        <taxon>Solaneae</taxon>
        <taxon>Solanum</taxon>
    </lineage>
</organism>